<comment type="subcellular location">
    <subcellularLocation>
        <location evidence="1">Nucleus</location>
    </subcellularLocation>
</comment>
<proteinExistence type="evidence at transcript level"/>
<evidence type="ECO:0000259" key="12">
    <source>
        <dbReference type="PROSITE" id="PS50157"/>
    </source>
</evidence>
<evidence type="ECO:0000256" key="3">
    <source>
        <dbReference type="ARBA" id="ARBA00022737"/>
    </source>
</evidence>
<evidence type="ECO:0000256" key="7">
    <source>
        <dbReference type="ARBA" id="ARBA00023125"/>
    </source>
</evidence>
<dbReference type="SUPFAM" id="SSF57667">
    <property type="entry name" value="beta-beta-alpha zinc fingers"/>
    <property type="match status" value="3"/>
</dbReference>
<protein>
    <submittedName>
        <fullName evidence="13">Myoneurin</fullName>
    </submittedName>
</protein>
<dbReference type="Pfam" id="PF13894">
    <property type="entry name" value="zf-C2H2_4"/>
    <property type="match status" value="1"/>
</dbReference>
<dbReference type="InterPro" id="IPR013087">
    <property type="entry name" value="Znf_C2H2_type"/>
</dbReference>
<sequence>MIYSSLNFSLNSLKFLNQLRKKKQTCDINIKLNGVSYPAHKAILIAGSPFLHQHLSVESGSSFTIGLKLTNTKVMEEILTFLYTGDIDLSQDKLAETMLLGAYLQISEIQTLTTKFLQSVQTVGVKSSAPIEVTVHHFVDSNEEYDEENDFDDEPNLDESEEPIKEVTQELVPFVAEALQDTEDRFKDVKFDEDLKKHVCKICNRPFNNRNNCMRHTLLHTGVRPFMCDLCGKSYKRKETLNKHCSSGSCRKGISPTKQRRRDRQQRRIFRKKVKGNSNNYSITDPQILEYLDTNSAPDIFLCTKCGKENSSLGNFRRHIRIHTGEKPFQCTTCLKHFPRKDSLQAHTSRWKNGACYVAPDKQLPEGASITRTVSLINSHIKSAGTTRAILETNSQETLPSDGLIQELENAQNFCPFVCAECDLRFEHFQDFSNHRSVEHDVTEEIKCPICHLEFGKELWLTKHLFYHNKERQNTTELSTIKRKVFVCILCAESFQDEESFQAHGSKICITYCRFCNKVFASRAHLDRHVRTHINEDFFACSVCKDSFKTRKKLAAHLKQEHSIIMPKYARFGSIPQIVEVDEIVSNNTQDETNIPMETEVEVMGSADEGNDSITN</sequence>
<dbReference type="InterPro" id="IPR050457">
    <property type="entry name" value="ZnFinger_BTB_dom_contain"/>
</dbReference>
<feature type="domain" description="BTB" evidence="11">
    <location>
        <begin position="26"/>
        <end position="91"/>
    </location>
</feature>
<evidence type="ECO:0000256" key="9">
    <source>
        <dbReference type="ARBA" id="ARBA00023242"/>
    </source>
</evidence>
<evidence type="ECO:0000256" key="10">
    <source>
        <dbReference type="PROSITE-ProRule" id="PRU00042"/>
    </source>
</evidence>
<dbReference type="Pfam" id="PF00096">
    <property type="entry name" value="zf-C2H2"/>
    <property type="match status" value="2"/>
</dbReference>
<feature type="domain" description="C2H2-type" evidence="12">
    <location>
        <begin position="226"/>
        <end position="256"/>
    </location>
</feature>
<dbReference type="InterPro" id="IPR011333">
    <property type="entry name" value="SKP1/BTB/POZ_sf"/>
</dbReference>
<dbReference type="InterPro" id="IPR000210">
    <property type="entry name" value="BTB/POZ_dom"/>
</dbReference>
<keyword evidence="6" id="KW-0805">Transcription regulation</keyword>
<keyword evidence="3" id="KW-0677">Repeat</keyword>
<dbReference type="SMART" id="SM00355">
    <property type="entry name" value="ZnF_C2H2"/>
    <property type="match status" value="8"/>
</dbReference>
<feature type="domain" description="C2H2-type" evidence="12">
    <location>
        <begin position="511"/>
        <end position="538"/>
    </location>
</feature>
<evidence type="ECO:0000313" key="13">
    <source>
        <dbReference type="EMBL" id="CAB3264142.1"/>
    </source>
</evidence>
<dbReference type="GO" id="GO:0005634">
    <property type="term" value="C:nucleus"/>
    <property type="evidence" value="ECO:0007669"/>
    <property type="project" value="UniProtKB-SubCell"/>
</dbReference>
<dbReference type="Gene3D" id="3.30.710.10">
    <property type="entry name" value="Potassium Channel Kv1.1, Chain A"/>
    <property type="match status" value="1"/>
</dbReference>
<evidence type="ECO:0000256" key="8">
    <source>
        <dbReference type="ARBA" id="ARBA00023163"/>
    </source>
</evidence>
<dbReference type="SUPFAM" id="SSF54695">
    <property type="entry name" value="POZ domain"/>
    <property type="match status" value="1"/>
</dbReference>
<gene>
    <name evidence="13" type="primary">Mynn-003</name>
</gene>
<dbReference type="GO" id="GO:0000981">
    <property type="term" value="F:DNA-binding transcription factor activity, RNA polymerase II-specific"/>
    <property type="evidence" value="ECO:0007669"/>
    <property type="project" value="TreeGrafter"/>
</dbReference>
<dbReference type="InterPro" id="IPR036236">
    <property type="entry name" value="Znf_C2H2_sf"/>
</dbReference>
<dbReference type="PROSITE" id="PS00028">
    <property type="entry name" value="ZINC_FINGER_C2H2_1"/>
    <property type="match status" value="5"/>
</dbReference>
<organism evidence="13">
    <name type="scientific">Phallusia mammillata</name>
    <dbReference type="NCBI Taxonomy" id="59560"/>
    <lineage>
        <taxon>Eukaryota</taxon>
        <taxon>Metazoa</taxon>
        <taxon>Chordata</taxon>
        <taxon>Tunicata</taxon>
        <taxon>Ascidiacea</taxon>
        <taxon>Phlebobranchia</taxon>
        <taxon>Ascidiidae</taxon>
        <taxon>Phallusia</taxon>
    </lineage>
</organism>
<evidence type="ECO:0000256" key="2">
    <source>
        <dbReference type="ARBA" id="ARBA00022723"/>
    </source>
</evidence>
<dbReference type="GO" id="GO:0000978">
    <property type="term" value="F:RNA polymerase II cis-regulatory region sequence-specific DNA binding"/>
    <property type="evidence" value="ECO:0007669"/>
    <property type="project" value="TreeGrafter"/>
</dbReference>
<keyword evidence="9" id="KW-0539">Nucleus</keyword>
<keyword evidence="8" id="KW-0804">Transcription</keyword>
<reference evidence="13" key="1">
    <citation type="submission" date="2020-04" db="EMBL/GenBank/DDBJ databases">
        <authorList>
            <person name="Neveu A P."/>
        </authorList>
    </citation>
    <scope>NUCLEOTIDE SEQUENCE</scope>
    <source>
        <tissue evidence="13">Whole embryo</tissue>
    </source>
</reference>
<dbReference type="EMBL" id="LR788280">
    <property type="protein sequence ID" value="CAB3264142.1"/>
    <property type="molecule type" value="mRNA"/>
</dbReference>
<dbReference type="PROSITE" id="PS50097">
    <property type="entry name" value="BTB"/>
    <property type="match status" value="1"/>
</dbReference>
<feature type="domain" description="C2H2-type" evidence="12">
    <location>
        <begin position="446"/>
        <end position="473"/>
    </location>
</feature>
<evidence type="ECO:0000256" key="5">
    <source>
        <dbReference type="ARBA" id="ARBA00022833"/>
    </source>
</evidence>
<keyword evidence="4 10" id="KW-0863">Zinc-finger</keyword>
<dbReference type="Pfam" id="PF00651">
    <property type="entry name" value="BTB"/>
    <property type="match status" value="1"/>
</dbReference>
<dbReference type="GO" id="GO:0008270">
    <property type="term" value="F:zinc ion binding"/>
    <property type="evidence" value="ECO:0007669"/>
    <property type="project" value="UniProtKB-KW"/>
</dbReference>
<keyword evidence="7" id="KW-0238">DNA-binding</keyword>
<keyword evidence="2" id="KW-0479">Metal-binding</keyword>
<dbReference type="Gene3D" id="3.30.160.60">
    <property type="entry name" value="Classic Zinc Finger"/>
    <property type="match status" value="6"/>
</dbReference>
<dbReference type="AlphaFoldDB" id="A0A6F9DL19"/>
<feature type="domain" description="C2H2-type" evidence="12">
    <location>
        <begin position="301"/>
        <end position="328"/>
    </location>
</feature>
<dbReference type="PANTHER" id="PTHR46105:SF5">
    <property type="entry name" value="ZINC FINGER AND BTB DOMAIN-CONTAINING PROTEIN 44 ISOFORM X1"/>
    <property type="match status" value="1"/>
</dbReference>
<name>A0A6F9DL19_9ASCI</name>
<keyword evidence="5" id="KW-0862">Zinc</keyword>
<dbReference type="PROSITE" id="PS50157">
    <property type="entry name" value="ZINC_FINGER_C2H2_2"/>
    <property type="match status" value="6"/>
</dbReference>
<dbReference type="SMART" id="SM00225">
    <property type="entry name" value="BTB"/>
    <property type="match status" value="1"/>
</dbReference>
<dbReference type="FunFam" id="3.30.160.60:FF:000100">
    <property type="entry name" value="Zinc finger 45-like"/>
    <property type="match status" value="2"/>
</dbReference>
<evidence type="ECO:0000256" key="6">
    <source>
        <dbReference type="ARBA" id="ARBA00023015"/>
    </source>
</evidence>
<evidence type="ECO:0000259" key="11">
    <source>
        <dbReference type="PROSITE" id="PS50097"/>
    </source>
</evidence>
<feature type="domain" description="C2H2-type" evidence="12">
    <location>
        <begin position="539"/>
        <end position="567"/>
    </location>
</feature>
<evidence type="ECO:0000256" key="4">
    <source>
        <dbReference type="ARBA" id="ARBA00022771"/>
    </source>
</evidence>
<dbReference type="PANTHER" id="PTHR46105">
    <property type="entry name" value="AGAP004733-PA"/>
    <property type="match status" value="1"/>
</dbReference>
<accession>A0A6F9DL19</accession>
<evidence type="ECO:0000256" key="1">
    <source>
        <dbReference type="ARBA" id="ARBA00004123"/>
    </source>
</evidence>
<feature type="domain" description="C2H2-type" evidence="12">
    <location>
        <begin position="198"/>
        <end position="225"/>
    </location>
</feature>